<name>X6LDV7_RETFI</name>
<dbReference type="EMBL" id="ASPP01045511">
    <property type="protein sequence ID" value="ETN98889.1"/>
    <property type="molecule type" value="Genomic_DNA"/>
</dbReference>
<evidence type="ECO:0000313" key="3">
    <source>
        <dbReference type="Proteomes" id="UP000023152"/>
    </source>
</evidence>
<dbReference type="InterPro" id="IPR015915">
    <property type="entry name" value="Kelch-typ_b-propeller"/>
</dbReference>
<reference evidence="2 3" key="1">
    <citation type="journal article" date="2013" name="Curr. Biol.">
        <title>The Genome of the Foraminiferan Reticulomyxa filosa.</title>
        <authorList>
            <person name="Glockner G."/>
            <person name="Hulsmann N."/>
            <person name="Schleicher M."/>
            <person name="Noegel A.A."/>
            <person name="Eichinger L."/>
            <person name="Gallinger C."/>
            <person name="Pawlowski J."/>
            <person name="Sierra R."/>
            <person name="Euteneuer U."/>
            <person name="Pillet L."/>
            <person name="Moustafa A."/>
            <person name="Platzer M."/>
            <person name="Groth M."/>
            <person name="Szafranski K."/>
            <person name="Schliwa M."/>
        </authorList>
    </citation>
    <scope>NUCLEOTIDE SEQUENCE [LARGE SCALE GENOMIC DNA]</scope>
</reference>
<dbReference type="SUPFAM" id="SSF117281">
    <property type="entry name" value="Kelch motif"/>
    <property type="match status" value="1"/>
</dbReference>
<dbReference type="GO" id="GO:0004197">
    <property type="term" value="F:cysteine-type endopeptidase activity"/>
    <property type="evidence" value="ECO:0007669"/>
    <property type="project" value="InterPro"/>
</dbReference>
<organism evidence="2 3">
    <name type="scientific">Reticulomyxa filosa</name>
    <dbReference type="NCBI Taxonomy" id="46433"/>
    <lineage>
        <taxon>Eukaryota</taxon>
        <taxon>Sar</taxon>
        <taxon>Rhizaria</taxon>
        <taxon>Retaria</taxon>
        <taxon>Foraminifera</taxon>
        <taxon>Monothalamids</taxon>
        <taxon>Reticulomyxidae</taxon>
        <taxon>Reticulomyxa</taxon>
    </lineage>
</organism>
<feature type="domain" description="Caspase family p20" evidence="1">
    <location>
        <begin position="401"/>
        <end position="457"/>
    </location>
</feature>
<dbReference type="PROSITE" id="PS50208">
    <property type="entry name" value="CASPASE_P20"/>
    <property type="match status" value="1"/>
</dbReference>
<evidence type="ECO:0000313" key="2">
    <source>
        <dbReference type="EMBL" id="ETN98889.1"/>
    </source>
</evidence>
<dbReference type="InterPro" id="IPR029030">
    <property type="entry name" value="Caspase-like_dom_sf"/>
</dbReference>
<dbReference type="Gene3D" id="3.40.50.1460">
    <property type="match status" value="1"/>
</dbReference>
<dbReference type="InterPro" id="IPR011600">
    <property type="entry name" value="Pept_C14_caspase"/>
</dbReference>
<dbReference type="Gene3D" id="2.120.10.80">
    <property type="entry name" value="Kelch-type beta propeller"/>
    <property type="match status" value="1"/>
</dbReference>
<dbReference type="InterPro" id="IPR001309">
    <property type="entry name" value="Pept_C14_p20"/>
</dbReference>
<dbReference type="Pfam" id="PF00656">
    <property type="entry name" value="Peptidase_C14"/>
    <property type="match status" value="1"/>
</dbReference>
<dbReference type="AlphaFoldDB" id="X6LDV7"/>
<sequence length="569" mass="66699">MLLFCLKIGLSIEYDENNNTFQFHQLPVCDDIASLYAYTYVYINGIILFFGGWNGNILEIVVSRSVHKYSIRENKWLTFENTLSSPLYNCVAVLSEESMYVHIAGGVDGEYNSMSAHMKKKVSEWLSKEEMKKEIELKVEEEEKNEDETSKILKKQSVKKKVEEGKWMKWWNQREQKDKTEIIEKFKTMSNEQFQLWLLNECKWKHEITKDDINSIRFSIDAYLELVTTNQDSKEDELTAYVIIDERKKLIKMKNLTFEELLRQSHNCLEWKDMQRMRNKNLKLELIGTNNNIIESNEGVIEEFKNKEPTFKINWTSFQQLIKTIKNALVIMIAISEYIDNKMWSNLPNVKETDIKNFKQLFKQELNYEIVCNQSPKMTKDDIQNFMDRIVLNFKLCKNTNKYDGLIMIICGYGENGNTLIASDGKCVSIDKIRSSFNCHKMESFKDFPKIFITDMCCDKNIPKANEIVKKGNEISHGHNDDGFLIWSTTKGHRVADLSLLSGCIKKIVNSKYKSGYPFNQMLQDISTEIRNNKSSEGYCIESQDTTDYDIIFQQRISVNYCIFFARNM</sequence>
<accession>X6LDV7</accession>
<dbReference type="SUPFAM" id="SSF52129">
    <property type="entry name" value="Caspase-like"/>
    <property type="match status" value="1"/>
</dbReference>
<proteinExistence type="predicted"/>
<gene>
    <name evidence="2" type="ORF">RFI_38598</name>
</gene>
<comment type="caution">
    <text evidence="2">The sequence shown here is derived from an EMBL/GenBank/DDBJ whole genome shotgun (WGS) entry which is preliminary data.</text>
</comment>
<dbReference type="GO" id="GO:0006508">
    <property type="term" value="P:proteolysis"/>
    <property type="evidence" value="ECO:0007669"/>
    <property type="project" value="InterPro"/>
</dbReference>
<evidence type="ECO:0000259" key="1">
    <source>
        <dbReference type="PROSITE" id="PS50208"/>
    </source>
</evidence>
<keyword evidence="3" id="KW-1185">Reference proteome</keyword>
<dbReference type="Proteomes" id="UP000023152">
    <property type="component" value="Unassembled WGS sequence"/>
</dbReference>
<protein>
    <recommendedName>
        <fullName evidence="1">Caspase family p20 domain-containing protein</fullName>
    </recommendedName>
</protein>